<proteinExistence type="predicted"/>
<name>A0A418VN43_9PROT</name>
<dbReference type="InterPro" id="IPR014917">
    <property type="entry name" value="DUF1800"/>
</dbReference>
<evidence type="ECO:0000313" key="2">
    <source>
        <dbReference type="Proteomes" id="UP000283458"/>
    </source>
</evidence>
<sequence>MLVFAAPTGVRSMDDSFSTRALTRLTFGPKPGEAEVLRRTGLPRWLDEQLSPADGQDEACQRSLDACRLRIKYGAGDGWTAVEEMRPLASLTKPIDDLWPLSDGKKPFAGPERQFPRLEVTAATLIRAVHSRWQLREVLVDFWHNHFNVNAGEQAVAAALPSYDRDVIRRHALGNFREFLEAVGGSGAMLVYLNNRSSRAGSANENYARELFELHGLGRDAYLNALYNKWREVPGAQAGNPAGYIDQDVYEAARAFTGWAVEDGAGLGGEQRLPATGRFVYVESWHDNYQKRVLGREFDPFQAPMDDGKRVLSLVADHPATALHLCRKLCARLLSDDPPDSLVKAAAQVWTENRRKPDQIRRVVRAIALSREFADSQASKVKRPLELVASFARATAVDFTATNGLIGELDGSGQRLFGCPPPTGYPDRNEAWLGAAAIRRRWTLLLGLAENWWKTGPLDTGLPFPGPVTAQEATDGWQRALHGAAPDPAVTQAILIGMKLDPAATLTPGAKDGDAKLRRLAAYVAMAPRFQAR</sequence>
<dbReference type="Pfam" id="PF08811">
    <property type="entry name" value="DUF1800"/>
    <property type="match status" value="1"/>
</dbReference>
<dbReference type="EMBL" id="QYUL01000005">
    <property type="protein sequence ID" value="RJF77591.1"/>
    <property type="molecule type" value="Genomic_DNA"/>
</dbReference>
<protein>
    <submittedName>
        <fullName evidence="1">DUF1800 domain-containing protein</fullName>
    </submittedName>
</protein>
<dbReference type="AlphaFoldDB" id="A0A418VN43"/>
<reference evidence="1 2" key="1">
    <citation type="submission" date="2018-09" db="EMBL/GenBank/DDBJ databases">
        <authorList>
            <person name="Zhu H."/>
        </authorList>
    </citation>
    <scope>NUCLEOTIDE SEQUENCE [LARGE SCALE GENOMIC DNA]</scope>
    <source>
        <strain evidence="1 2">K2W22B-5</strain>
    </source>
</reference>
<organism evidence="1 2">
    <name type="scientific">Azospirillum cavernae</name>
    <dbReference type="NCBI Taxonomy" id="2320860"/>
    <lineage>
        <taxon>Bacteria</taxon>
        <taxon>Pseudomonadati</taxon>
        <taxon>Pseudomonadota</taxon>
        <taxon>Alphaproteobacteria</taxon>
        <taxon>Rhodospirillales</taxon>
        <taxon>Azospirillaceae</taxon>
        <taxon>Azospirillum</taxon>
    </lineage>
</organism>
<keyword evidence="2" id="KW-1185">Reference proteome</keyword>
<evidence type="ECO:0000313" key="1">
    <source>
        <dbReference type="EMBL" id="RJF77591.1"/>
    </source>
</evidence>
<dbReference type="OrthoDB" id="9772295at2"/>
<dbReference type="Proteomes" id="UP000283458">
    <property type="component" value="Unassembled WGS sequence"/>
</dbReference>
<accession>A0A418VN43</accession>
<comment type="caution">
    <text evidence="1">The sequence shown here is derived from an EMBL/GenBank/DDBJ whole genome shotgun (WGS) entry which is preliminary data.</text>
</comment>
<gene>
    <name evidence="1" type="ORF">D3877_25885</name>
</gene>